<sequence length="322" mass="37119">MKVKIGYRTLKTAVGTGVAITIAQLLSLDNYVSAGILTILCIKPTTKRSFRSSWERFLACLLGIVFSAVFFEGIGYTPFSISLLLLFFIPVVVAIKATEGVITSSVIILHIYNFNTVSWDIVWNEVAIIVIGIGVALIFNLYMPSLEKDLLHIRKQIEDKFSTILEEYAVYLREGESHWGGKEILEVEELLRDAKNLALKDIENHMLRDDDKYYVYFKMREKQFAILERVLPIISSLDQTYIHGKKMAEFMEKLSRSVKPENTANVFLHELEEMREEFRNSPLPADRDEFETRSALLYFLNEIEQYLLLKRYFKPGAFSKAE</sequence>
<dbReference type="Proteomes" id="UP000035996">
    <property type="component" value="Unassembled WGS sequence"/>
</dbReference>
<dbReference type="InterPro" id="IPR052984">
    <property type="entry name" value="UPF0421"/>
</dbReference>
<keyword evidence="3 6" id="KW-0812">Transmembrane</keyword>
<dbReference type="STRING" id="157733.AB986_00770"/>
<evidence type="ECO:0000259" key="7">
    <source>
        <dbReference type="Pfam" id="PF11728"/>
    </source>
</evidence>
<dbReference type="OrthoDB" id="357521at2"/>
<keyword evidence="5 6" id="KW-0472">Membrane</keyword>
<keyword evidence="9" id="KW-1185">Reference proteome</keyword>
<accession>A0A0J6CNU3</accession>
<dbReference type="InterPro" id="IPR038323">
    <property type="entry name" value="ArAE_1_C_sf"/>
</dbReference>
<evidence type="ECO:0000313" key="8">
    <source>
        <dbReference type="EMBL" id="KMM37901.1"/>
    </source>
</evidence>
<dbReference type="PATRIC" id="fig|157733.3.peg.2354"/>
<proteinExistence type="predicted"/>
<keyword evidence="2" id="KW-1003">Cell membrane</keyword>
<feature type="transmembrane region" description="Helical" evidence="6">
    <location>
        <begin position="121"/>
        <end position="143"/>
    </location>
</feature>
<dbReference type="EMBL" id="LELK01000001">
    <property type="protein sequence ID" value="KMM37901.1"/>
    <property type="molecule type" value="Genomic_DNA"/>
</dbReference>
<reference evidence="8" key="1">
    <citation type="submission" date="2015-06" db="EMBL/GenBank/DDBJ databases">
        <authorList>
            <person name="Liu B."/>
            <person name="Wang J."/>
            <person name="Zhu Y."/>
            <person name="Liu G."/>
            <person name="Chen Q."/>
            <person name="Zheng C."/>
            <person name="Che J."/>
            <person name="Ge C."/>
            <person name="Shi H."/>
            <person name="Pan Z."/>
            <person name="Liu X."/>
        </authorList>
    </citation>
    <scope>NUCLEOTIDE SEQUENCE [LARGE SCALE GENOMIC DNA]</scope>
    <source>
        <strain evidence="8">DSM 16346</strain>
    </source>
</reference>
<feature type="transmembrane region" description="Helical" evidence="6">
    <location>
        <begin position="83"/>
        <end position="109"/>
    </location>
</feature>
<comment type="subcellular location">
    <subcellularLocation>
        <location evidence="1">Cell membrane</location>
        <topology evidence="1">Multi-pass membrane protein</topology>
    </subcellularLocation>
</comment>
<organism evidence="8 9">
    <name type="scientific">Guptibacillus hwajinpoensis</name>
    <dbReference type="NCBI Taxonomy" id="208199"/>
    <lineage>
        <taxon>Bacteria</taxon>
        <taxon>Bacillati</taxon>
        <taxon>Bacillota</taxon>
        <taxon>Bacilli</taxon>
        <taxon>Bacillales</taxon>
        <taxon>Guptibacillaceae</taxon>
        <taxon>Guptibacillus</taxon>
    </lineage>
</organism>
<dbReference type="GO" id="GO:0005886">
    <property type="term" value="C:plasma membrane"/>
    <property type="evidence" value="ECO:0007669"/>
    <property type="project" value="UniProtKB-SubCell"/>
</dbReference>
<evidence type="ECO:0000256" key="5">
    <source>
        <dbReference type="ARBA" id="ARBA00023136"/>
    </source>
</evidence>
<dbReference type="InterPro" id="IPR010343">
    <property type="entry name" value="ArAE_1"/>
</dbReference>
<feature type="transmembrane region" description="Helical" evidence="6">
    <location>
        <begin position="57"/>
        <end position="77"/>
    </location>
</feature>
<protein>
    <recommendedName>
        <fullName evidence="7">Putative aromatic acid exporter C-terminal domain-containing protein</fullName>
    </recommendedName>
</protein>
<dbReference type="Pfam" id="PF06081">
    <property type="entry name" value="ArAE_1"/>
    <property type="match status" value="1"/>
</dbReference>
<dbReference type="AlphaFoldDB" id="A0A0J6CNU3"/>
<dbReference type="PANTHER" id="PTHR40064:SF1">
    <property type="entry name" value="MEMBRANE PROTEIN"/>
    <property type="match status" value="1"/>
</dbReference>
<dbReference type="Gene3D" id="1.20.120.940">
    <property type="entry name" value="Putative aromatic acid exporter, C-terminal domain"/>
    <property type="match status" value="1"/>
</dbReference>
<evidence type="ECO:0000256" key="4">
    <source>
        <dbReference type="ARBA" id="ARBA00022989"/>
    </source>
</evidence>
<evidence type="ECO:0000256" key="2">
    <source>
        <dbReference type="ARBA" id="ARBA00022475"/>
    </source>
</evidence>
<evidence type="ECO:0000256" key="1">
    <source>
        <dbReference type="ARBA" id="ARBA00004651"/>
    </source>
</evidence>
<evidence type="ECO:0000256" key="6">
    <source>
        <dbReference type="SAM" id="Phobius"/>
    </source>
</evidence>
<dbReference type="Pfam" id="PF11728">
    <property type="entry name" value="ArAE_1_C"/>
    <property type="match status" value="1"/>
</dbReference>
<name>A0A0J6CNU3_9BACL</name>
<comment type="caution">
    <text evidence="8">The sequence shown here is derived from an EMBL/GenBank/DDBJ whole genome shotgun (WGS) entry which is preliminary data.</text>
</comment>
<evidence type="ECO:0000256" key="3">
    <source>
        <dbReference type="ARBA" id="ARBA00022692"/>
    </source>
</evidence>
<dbReference type="RefSeq" id="WP_048308985.1">
    <property type="nucleotide sequence ID" value="NZ_CP119526.1"/>
</dbReference>
<keyword evidence="4 6" id="KW-1133">Transmembrane helix</keyword>
<evidence type="ECO:0000313" key="9">
    <source>
        <dbReference type="Proteomes" id="UP000035996"/>
    </source>
</evidence>
<feature type="domain" description="Putative aromatic acid exporter C-terminal" evidence="7">
    <location>
        <begin position="147"/>
        <end position="310"/>
    </location>
</feature>
<gene>
    <name evidence="8" type="ORF">AB986_00770</name>
</gene>
<dbReference type="InterPro" id="IPR021062">
    <property type="entry name" value="ArAE_1_C"/>
</dbReference>
<dbReference type="PANTHER" id="PTHR40064">
    <property type="entry name" value="MEMBRANE PROTEIN-RELATED"/>
    <property type="match status" value="1"/>
</dbReference>